<feature type="region of interest" description="Disordered" evidence="1">
    <location>
        <begin position="57"/>
        <end position="95"/>
    </location>
</feature>
<evidence type="ECO:0000313" key="2">
    <source>
        <dbReference type="EMBL" id="CEK56916.1"/>
    </source>
</evidence>
<protein>
    <submittedName>
        <fullName evidence="2">Uncharacterized protein</fullName>
    </submittedName>
</protein>
<evidence type="ECO:0000256" key="1">
    <source>
        <dbReference type="SAM" id="MobiDB-lite"/>
    </source>
</evidence>
<gene>
    <name evidence="2" type="primary">ORF28833</name>
</gene>
<dbReference type="AlphaFoldDB" id="A0A0B6YMC0"/>
<accession>A0A0B6YMC0</accession>
<sequence length="95" mass="10677">KSSTETINSENRLGKNYAHFRYHTSDERLTTVSDTDSVTNPKETAALVHHNTNITQDSKTDTAVKVSSLKSQRTGEGNRRDTNRHLSEVTYKPVT</sequence>
<feature type="non-terminal residue" evidence="2">
    <location>
        <position position="1"/>
    </location>
</feature>
<organism evidence="2">
    <name type="scientific">Arion vulgaris</name>
    <dbReference type="NCBI Taxonomy" id="1028688"/>
    <lineage>
        <taxon>Eukaryota</taxon>
        <taxon>Metazoa</taxon>
        <taxon>Spiralia</taxon>
        <taxon>Lophotrochozoa</taxon>
        <taxon>Mollusca</taxon>
        <taxon>Gastropoda</taxon>
        <taxon>Heterobranchia</taxon>
        <taxon>Euthyneura</taxon>
        <taxon>Panpulmonata</taxon>
        <taxon>Eupulmonata</taxon>
        <taxon>Stylommatophora</taxon>
        <taxon>Helicina</taxon>
        <taxon>Arionoidea</taxon>
        <taxon>Arionidae</taxon>
        <taxon>Arion</taxon>
    </lineage>
</organism>
<feature type="compositionally biased region" description="Basic and acidic residues" evidence="1">
    <location>
        <begin position="76"/>
        <end position="87"/>
    </location>
</feature>
<dbReference type="EMBL" id="HACG01010051">
    <property type="protein sequence ID" value="CEK56916.1"/>
    <property type="molecule type" value="Transcribed_RNA"/>
</dbReference>
<reference evidence="2" key="1">
    <citation type="submission" date="2014-12" db="EMBL/GenBank/DDBJ databases">
        <title>Insight into the proteome of Arion vulgaris.</title>
        <authorList>
            <person name="Aradska J."/>
            <person name="Bulat T."/>
            <person name="Smidak R."/>
            <person name="Sarate P."/>
            <person name="Gangsoo J."/>
            <person name="Sialana F."/>
            <person name="Bilban M."/>
            <person name="Lubec G."/>
        </authorList>
    </citation>
    <scope>NUCLEOTIDE SEQUENCE</scope>
    <source>
        <tissue evidence="2">Skin</tissue>
    </source>
</reference>
<proteinExistence type="predicted"/>
<name>A0A0B6YMC0_9EUPU</name>